<dbReference type="SUPFAM" id="SSF53756">
    <property type="entry name" value="UDP-Glycosyltransferase/glycogen phosphorylase"/>
    <property type="match status" value="1"/>
</dbReference>
<name>A0A0P1GK55_9RHOB</name>
<dbReference type="Proteomes" id="UP000052022">
    <property type="component" value="Unassembled WGS sequence"/>
</dbReference>
<sequence length="370" mass="39838">MRRGAGHKIGFYAPMKSPNHPVPSGDREMARNLIALLEGEGAEVTLTSELRSHEKQGALSRQSQLRAEAEADVARLLAELPEISLWVTYHNYYKAPDLIGPRVAAARGIPYVQVESTRAKKRLSGPWAGFAEAAHQAADAADVIFYLTEQDHFALNRDRAPNQKLVHLPPFLPQDTLPPASTLDGPMLAVGMMRGGDKLASYRLIAAALACLDSRGRAGDWRLCVAGDGPARAEVEALFAPFGAHVDLLGQLDRDALAAAYGQASLFLWPGVNEAFGMVYLEAQAHGLPVVAQDRPGLRDVLAPSALPRPDKSQGAFAMTQVMEHLLTTPEARHSDGAAARDHIAARHLAPAARDRLWSALAPLLPPEAP</sequence>
<feature type="region of interest" description="Disordered" evidence="1">
    <location>
        <begin position="1"/>
        <end position="22"/>
    </location>
</feature>
<protein>
    <submittedName>
        <fullName evidence="2">Glycosyltransferase KanE</fullName>
        <ecNumber evidence="2">2.4.1.-</ecNumber>
    </submittedName>
</protein>
<dbReference type="EMBL" id="CYSD01000012">
    <property type="protein sequence ID" value="CUH75838.1"/>
    <property type="molecule type" value="Genomic_DNA"/>
</dbReference>
<proteinExistence type="predicted"/>
<dbReference type="STRING" id="928856.SAMN04488049_103199"/>
<dbReference type="CDD" id="cd03801">
    <property type="entry name" value="GT4_PimA-like"/>
    <property type="match status" value="1"/>
</dbReference>
<evidence type="ECO:0000256" key="1">
    <source>
        <dbReference type="SAM" id="MobiDB-lite"/>
    </source>
</evidence>
<dbReference type="AlphaFoldDB" id="A0A0P1GK55"/>
<dbReference type="OrthoDB" id="5443996at2"/>
<dbReference type="EC" id="2.4.1.-" evidence="2"/>
<evidence type="ECO:0000313" key="3">
    <source>
        <dbReference type="Proteomes" id="UP000052022"/>
    </source>
</evidence>
<dbReference type="GO" id="GO:0016757">
    <property type="term" value="F:glycosyltransferase activity"/>
    <property type="evidence" value="ECO:0007669"/>
    <property type="project" value="UniProtKB-KW"/>
</dbReference>
<dbReference type="Pfam" id="PF13692">
    <property type="entry name" value="Glyco_trans_1_4"/>
    <property type="match status" value="1"/>
</dbReference>
<organism evidence="2 3">
    <name type="scientific">Tritonibacter multivorans</name>
    <dbReference type="NCBI Taxonomy" id="928856"/>
    <lineage>
        <taxon>Bacteria</taxon>
        <taxon>Pseudomonadati</taxon>
        <taxon>Pseudomonadota</taxon>
        <taxon>Alphaproteobacteria</taxon>
        <taxon>Rhodobacterales</taxon>
        <taxon>Paracoccaceae</taxon>
        <taxon>Tritonibacter</taxon>
    </lineage>
</organism>
<keyword evidence="2" id="KW-0328">Glycosyltransferase</keyword>
<gene>
    <name evidence="2" type="primary">kanE_1</name>
    <name evidence="2" type="ORF">TRM7557_00583</name>
</gene>
<dbReference type="PANTHER" id="PTHR45947">
    <property type="entry name" value="SULFOQUINOVOSYL TRANSFERASE SQD2"/>
    <property type="match status" value="1"/>
</dbReference>
<keyword evidence="3" id="KW-1185">Reference proteome</keyword>
<dbReference type="Gene3D" id="3.40.50.2000">
    <property type="entry name" value="Glycogen Phosphorylase B"/>
    <property type="match status" value="2"/>
</dbReference>
<keyword evidence="2" id="KW-0808">Transferase</keyword>
<accession>A0A0P1GK55</accession>
<reference evidence="2 3" key="1">
    <citation type="submission" date="2015-09" db="EMBL/GenBank/DDBJ databases">
        <authorList>
            <consortium name="Swine Surveillance"/>
        </authorList>
    </citation>
    <scope>NUCLEOTIDE SEQUENCE [LARGE SCALE GENOMIC DNA]</scope>
    <source>
        <strain evidence="2 3">CECT 7557</strain>
    </source>
</reference>
<dbReference type="PANTHER" id="PTHR45947:SF3">
    <property type="entry name" value="SULFOQUINOVOSYL TRANSFERASE SQD2"/>
    <property type="match status" value="1"/>
</dbReference>
<evidence type="ECO:0000313" key="2">
    <source>
        <dbReference type="EMBL" id="CUH75838.1"/>
    </source>
</evidence>
<dbReference type="InterPro" id="IPR050194">
    <property type="entry name" value="Glycosyltransferase_grp1"/>
</dbReference>